<dbReference type="SUPFAM" id="SSF64376">
    <property type="entry name" value="YlxR-like"/>
    <property type="match status" value="1"/>
</dbReference>
<gene>
    <name evidence="2" type="ORF">SAMN04488542_101385</name>
</gene>
<name>A0A1G7EY38_9BACL</name>
<evidence type="ECO:0000313" key="2">
    <source>
        <dbReference type="EMBL" id="SDE68542.1"/>
    </source>
</evidence>
<dbReference type="NCBIfam" id="NF047356">
    <property type="entry name" value="RNA_bind_RnpM"/>
    <property type="match status" value="1"/>
</dbReference>
<dbReference type="Gene3D" id="3.30.1230.10">
    <property type="entry name" value="YlxR-like"/>
    <property type="match status" value="1"/>
</dbReference>
<evidence type="ECO:0000259" key="1">
    <source>
        <dbReference type="Pfam" id="PF04296"/>
    </source>
</evidence>
<dbReference type="InterPro" id="IPR037465">
    <property type="entry name" value="YlxR"/>
</dbReference>
<reference evidence="2 3" key="1">
    <citation type="submission" date="2016-10" db="EMBL/GenBank/DDBJ databases">
        <authorList>
            <person name="de Groot N.N."/>
        </authorList>
    </citation>
    <scope>NUCLEOTIDE SEQUENCE [LARGE SCALE GENOMIC DNA]</scope>
    <source>
        <strain evidence="2 3">DSM 28129</strain>
    </source>
</reference>
<proteinExistence type="predicted"/>
<keyword evidence="3" id="KW-1185">Reference proteome</keyword>
<dbReference type="PANTHER" id="PTHR34215:SF1">
    <property type="entry name" value="YLXR DOMAIN-CONTAINING PROTEIN"/>
    <property type="match status" value="1"/>
</dbReference>
<dbReference type="InterPro" id="IPR035931">
    <property type="entry name" value="YlxR-like_sf"/>
</dbReference>
<dbReference type="CDD" id="cd00279">
    <property type="entry name" value="YlxR"/>
    <property type="match status" value="1"/>
</dbReference>
<protein>
    <recommendedName>
        <fullName evidence="1">YlxR domain-containing protein</fullName>
    </recommendedName>
</protein>
<dbReference type="STRING" id="670482.SAMN04488542_101385"/>
<sequence length="105" mass="11777">MKTRKVPLRKCVACQQMMPKKSLIRVVRSPEGEVSIDLSGKKSGRGAYLCGQVACFKLAHKNRALDRALKSTVGQDVYEQLAKDFLAVEEEFISSRDEAEDENDE</sequence>
<dbReference type="Pfam" id="PF04296">
    <property type="entry name" value="YlxR"/>
    <property type="match status" value="1"/>
</dbReference>
<evidence type="ECO:0000313" key="3">
    <source>
        <dbReference type="Proteomes" id="UP000198972"/>
    </source>
</evidence>
<dbReference type="InterPro" id="IPR007393">
    <property type="entry name" value="YlxR_dom"/>
</dbReference>
<accession>A0A1G7EY38</accession>
<organism evidence="2 3">
    <name type="scientific">Fontibacillus panacisegetis</name>
    <dbReference type="NCBI Taxonomy" id="670482"/>
    <lineage>
        <taxon>Bacteria</taxon>
        <taxon>Bacillati</taxon>
        <taxon>Bacillota</taxon>
        <taxon>Bacilli</taxon>
        <taxon>Bacillales</taxon>
        <taxon>Paenibacillaceae</taxon>
        <taxon>Fontibacillus</taxon>
    </lineage>
</organism>
<dbReference type="EMBL" id="FNBG01000001">
    <property type="protein sequence ID" value="SDE68542.1"/>
    <property type="molecule type" value="Genomic_DNA"/>
</dbReference>
<dbReference type="OrthoDB" id="9813251at2"/>
<feature type="domain" description="YlxR" evidence="1">
    <location>
        <begin position="9"/>
        <end position="82"/>
    </location>
</feature>
<dbReference type="AlphaFoldDB" id="A0A1G7EY38"/>
<dbReference type="RefSeq" id="WP_091226249.1">
    <property type="nucleotide sequence ID" value="NZ_FNBG01000001.1"/>
</dbReference>
<dbReference type="PANTHER" id="PTHR34215">
    <property type="entry name" value="BLL0784 PROTEIN"/>
    <property type="match status" value="1"/>
</dbReference>
<dbReference type="Proteomes" id="UP000198972">
    <property type="component" value="Unassembled WGS sequence"/>
</dbReference>